<reference evidence="3" key="1">
    <citation type="submission" date="2013-12" db="EMBL/GenBank/DDBJ databases">
        <title>Genome sequences of Streptococcus thermophilus strains MTH17CL396 and M17PTZA496 isolated from Fontina cheese in Valle d'Aosta region (Italy).</title>
        <authorList>
            <person name="Treu L."/>
            <person name="Giacomini A."/>
            <person name="Corich V."/>
            <person name="Vendramin V."/>
            <person name="Bovo B."/>
        </authorList>
    </citation>
    <scope>NUCLEOTIDE SEQUENCE [LARGE SCALE GENOMIC DNA]</scope>
    <source>
        <strain evidence="3">M17PTZA496</strain>
    </source>
</reference>
<dbReference type="Proteomes" id="UP000024559">
    <property type="component" value="Chromosome"/>
</dbReference>
<evidence type="ECO:0000256" key="1">
    <source>
        <dbReference type="SAM" id="Phobius"/>
    </source>
</evidence>
<sequence>MKSDFMKKIDSKKKAIISLIVLLCFGIGYYLLVISPHQKAVKSFNEVTARIQKENSSLEETIKVSKKLLSSKDKPLDENLTVELKNE</sequence>
<dbReference type="HOGENOM" id="CLU_2482086_0_0_9"/>
<comment type="caution">
    <text evidence="2">The sequence shown here is derived from an EMBL/GenBank/DDBJ whole genome shotgun (WGS) entry which is preliminary data.</text>
</comment>
<feature type="transmembrane region" description="Helical" evidence="1">
    <location>
        <begin position="15"/>
        <end position="33"/>
    </location>
</feature>
<evidence type="ECO:0000313" key="2">
    <source>
        <dbReference type="EMBL" id="ETW88779.1"/>
    </source>
</evidence>
<dbReference type="AlphaFoldDB" id="A0A0E2Q0K4"/>
<proteinExistence type="predicted"/>
<keyword evidence="1" id="KW-0472">Membrane</keyword>
<keyword evidence="1" id="KW-1133">Transmembrane helix</keyword>
<accession>A0A0E2Q0K4</accession>
<name>A0A0E2Q0K4_STRTR</name>
<dbReference type="EMBL" id="AZJT01000058">
    <property type="protein sequence ID" value="ETW88779.1"/>
    <property type="molecule type" value="Genomic_DNA"/>
</dbReference>
<organism evidence="2 3">
    <name type="scientific">Streptococcus thermophilus M17PTZA496</name>
    <dbReference type="NCBI Taxonomy" id="1433289"/>
    <lineage>
        <taxon>Bacteria</taxon>
        <taxon>Bacillati</taxon>
        <taxon>Bacillota</taxon>
        <taxon>Bacilli</taxon>
        <taxon>Lactobacillales</taxon>
        <taxon>Streptococcaceae</taxon>
        <taxon>Streptococcus</taxon>
    </lineage>
</organism>
<evidence type="ECO:0000313" key="3">
    <source>
        <dbReference type="Proteomes" id="UP000024559"/>
    </source>
</evidence>
<protein>
    <submittedName>
        <fullName evidence="2">Uncharacterized protein</fullName>
    </submittedName>
</protein>
<gene>
    <name evidence="2" type="ORF">X841_07925</name>
</gene>
<dbReference type="RefSeq" id="WP_084828952.1">
    <property type="nucleotide sequence ID" value="NZ_CM002372.1"/>
</dbReference>
<keyword evidence="1" id="KW-0812">Transmembrane</keyword>
<dbReference type="PATRIC" id="fig|1433289.7.peg.1643"/>